<name>A0A850QGJ6_9RHOB</name>
<sequence length="217" mass="23741">MQKCAAHGPHWGNQHFYCADFSGIPVPPKPQGQPMTLANRTAANAPLTGEFRFFALDVETANRNRSSICQIGIAGVRPDNSIETWSTYVDPVTDDWSCTRIHGITARTVIGAPLFPQLVPVLDGMLRGLTVYQHSHFDKGAINSACGEAGLVPPAWKWMDSLIVARRAWPELRGNGGHGLASLKTYLKLEFEHHDAEEDARAAAEVVLHAERRHAGA</sequence>
<evidence type="ECO:0000313" key="3">
    <source>
        <dbReference type="Proteomes" id="UP000592216"/>
    </source>
</evidence>
<organism evidence="2 3">
    <name type="scientific">Donghicola mangrovi</name>
    <dbReference type="NCBI Taxonomy" id="2729614"/>
    <lineage>
        <taxon>Bacteria</taxon>
        <taxon>Pseudomonadati</taxon>
        <taxon>Pseudomonadota</taxon>
        <taxon>Alphaproteobacteria</taxon>
        <taxon>Rhodobacterales</taxon>
        <taxon>Roseobacteraceae</taxon>
        <taxon>Donghicola</taxon>
    </lineage>
</organism>
<dbReference type="Pfam" id="PF00929">
    <property type="entry name" value="RNase_T"/>
    <property type="match status" value="1"/>
</dbReference>
<dbReference type="Proteomes" id="UP000592216">
    <property type="component" value="Unassembled WGS sequence"/>
</dbReference>
<keyword evidence="2" id="KW-0540">Nuclease</keyword>
<dbReference type="GO" id="GO:0003676">
    <property type="term" value="F:nucleic acid binding"/>
    <property type="evidence" value="ECO:0007669"/>
    <property type="project" value="InterPro"/>
</dbReference>
<keyword evidence="2" id="KW-0269">Exonuclease</keyword>
<reference evidence="2 3" key="1">
    <citation type="submission" date="2020-04" db="EMBL/GenBank/DDBJ databases">
        <title>Donghicola sp., a member of the Rhodobacteraceae family isolated from mangrove forest in Thailand.</title>
        <authorList>
            <person name="Charoenyingcharoen P."/>
            <person name="Yukphan P."/>
        </authorList>
    </citation>
    <scope>NUCLEOTIDE SEQUENCE [LARGE SCALE GENOMIC DNA]</scope>
    <source>
        <strain evidence="2 3">B5-SW-15</strain>
    </source>
</reference>
<dbReference type="PANTHER" id="PTHR30231">
    <property type="entry name" value="DNA POLYMERASE III SUBUNIT EPSILON"/>
    <property type="match status" value="1"/>
</dbReference>
<evidence type="ECO:0000259" key="1">
    <source>
        <dbReference type="SMART" id="SM00479"/>
    </source>
</evidence>
<dbReference type="GO" id="GO:0005829">
    <property type="term" value="C:cytosol"/>
    <property type="evidence" value="ECO:0007669"/>
    <property type="project" value="TreeGrafter"/>
</dbReference>
<dbReference type="InterPro" id="IPR036397">
    <property type="entry name" value="RNaseH_sf"/>
</dbReference>
<dbReference type="PANTHER" id="PTHR30231:SF42">
    <property type="entry name" value="EXONUCLEASE"/>
    <property type="match status" value="1"/>
</dbReference>
<accession>A0A850QGJ6</accession>
<evidence type="ECO:0000313" key="2">
    <source>
        <dbReference type="EMBL" id="NVO25189.1"/>
    </source>
</evidence>
<dbReference type="SMART" id="SM00479">
    <property type="entry name" value="EXOIII"/>
    <property type="match status" value="1"/>
</dbReference>
<keyword evidence="2" id="KW-0378">Hydrolase</keyword>
<comment type="caution">
    <text evidence="2">The sequence shown here is derived from an EMBL/GenBank/DDBJ whole genome shotgun (WGS) entry which is preliminary data.</text>
</comment>
<protein>
    <submittedName>
        <fullName evidence="2">Exonuclease</fullName>
    </submittedName>
</protein>
<dbReference type="GO" id="GO:0008408">
    <property type="term" value="F:3'-5' exonuclease activity"/>
    <property type="evidence" value="ECO:0007669"/>
    <property type="project" value="TreeGrafter"/>
</dbReference>
<dbReference type="SUPFAM" id="SSF53098">
    <property type="entry name" value="Ribonuclease H-like"/>
    <property type="match status" value="1"/>
</dbReference>
<dbReference type="InterPro" id="IPR012337">
    <property type="entry name" value="RNaseH-like_sf"/>
</dbReference>
<dbReference type="Gene3D" id="3.30.420.10">
    <property type="entry name" value="Ribonuclease H-like superfamily/Ribonuclease H"/>
    <property type="match status" value="1"/>
</dbReference>
<gene>
    <name evidence="2" type="ORF">HJ536_17670</name>
</gene>
<proteinExistence type="predicted"/>
<dbReference type="InterPro" id="IPR013520">
    <property type="entry name" value="Ribonucl_H"/>
</dbReference>
<dbReference type="EMBL" id="JABCJE010000012">
    <property type="protein sequence ID" value="NVO25189.1"/>
    <property type="molecule type" value="Genomic_DNA"/>
</dbReference>
<dbReference type="AlphaFoldDB" id="A0A850QGJ6"/>
<dbReference type="GO" id="GO:0006259">
    <property type="term" value="P:DNA metabolic process"/>
    <property type="evidence" value="ECO:0007669"/>
    <property type="project" value="UniProtKB-ARBA"/>
</dbReference>
<feature type="domain" description="Exonuclease" evidence="1">
    <location>
        <begin position="52"/>
        <end position="216"/>
    </location>
</feature>